<evidence type="ECO:0000313" key="2">
    <source>
        <dbReference type="EMBL" id="EEQ85997.1"/>
    </source>
</evidence>
<reference evidence="3" key="1">
    <citation type="journal article" date="2015" name="PLoS Genet.">
        <title>The dynamic genome and transcriptome of the human fungal pathogen Blastomyces and close relative Emmonsia.</title>
        <authorList>
            <person name="Munoz J.F."/>
            <person name="Gauthier G.M."/>
            <person name="Desjardins C.A."/>
            <person name="Gallo J.E."/>
            <person name="Holder J."/>
            <person name="Sullivan T.D."/>
            <person name="Marty A.J."/>
            <person name="Carmen J.C."/>
            <person name="Chen Z."/>
            <person name="Ding L."/>
            <person name="Gujja S."/>
            <person name="Magrini V."/>
            <person name="Misas E."/>
            <person name="Mitreva M."/>
            <person name="Priest M."/>
            <person name="Saif S."/>
            <person name="Whiston E.A."/>
            <person name="Young S."/>
            <person name="Zeng Q."/>
            <person name="Goldman W.E."/>
            <person name="Mardis E.R."/>
            <person name="Taylor J.W."/>
            <person name="McEwen J.G."/>
            <person name="Clay O.K."/>
            <person name="Klein B.S."/>
            <person name="Cuomo C.A."/>
        </authorList>
    </citation>
    <scope>NUCLEOTIDE SEQUENCE [LARGE SCALE GENOMIC DNA]</scope>
    <source>
        <strain evidence="3">ER-3 / ATCC MYA-2586</strain>
    </source>
</reference>
<dbReference type="GeneID" id="69030708"/>
<name>A0ABP2EQT7_AJEDR</name>
<gene>
    <name evidence="2" type="ORF">BDCG_09266</name>
</gene>
<proteinExistence type="predicted"/>
<feature type="region of interest" description="Disordered" evidence="1">
    <location>
        <begin position="43"/>
        <end position="64"/>
    </location>
</feature>
<dbReference type="EMBL" id="EQ999986">
    <property type="protein sequence ID" value="EEQ85997.1"/>
    <property type="molecule type" value="Genomic_DNA"/>
</dbReference>
<dbReference type="RefSeq" id="XP_045273630.1">
    <property type="nucleotide sequence ID" value="XM_045425050.1"/>
</dbReference>
<feature type="compositionally biased region" description="Basic and acidic residues" evidence="1">
    <location>
        <begin position="49"/>
        <end position="59"/>
    </location>
</feature>
<evidence type="ECO:0000313" key="3">
    <source>
        <dbReference type="Proteomes" id="UP000002039"/>
    </source>
</evidence>
<accession>A0ABP2EQT7</accession>
<keyword evidence="3" id="KW-1185">Reference proteome</keyword>
<sequence length="111" mass="12910">MSLLSPREYQEGIREDLSRRTLRHGPRPHFLISNIDVDGLMKRLTNRTSNKESGERERPTTPWAISMSYDIPKEQRLSAFLYEGTDESDRYILPDWLYGFRLGIRIPIGAG</sequence>
<dbReference type="Proteomes" id="UP000002039">
    <property type="component" value="Unassembled WGS sequence"/>
</dbReference>
<evidence type="ECO:0000256" key="1">
    <source>
        <dbReference type="SAM" id="MobiDB-lite"/>
    </source>
</evidence>
<organism evidence="2 3">
    <name type="scientific">Ajellomyces dermatitidis (strain ER-3 / ATCC MYA-2586)</name>
    <name type="common">Blastomyces dermatitidis</name>
    <dbReference type="NCBI Taxonomy" id="559297"/>
    <lineage>
        <taxon>Eukaryota</taxon>
        <taxon>Fungi</taxon>
        <taxon>Dikarya</taxon>
        <taxon>Ascomycota</taxon>
        <taxon>Pezizomycotina</taxon>
        <taxon>Eurotiomycetes</taxon>
        <taxon>Eurotiomycetidae</taxon>
        <taxon>Onygenales</taxon>
        <taxon>Ajellomycetaceae</taxon>
        <taxon>Blastomyces</taxon>
    </lineage>
</organism>
<protein>
    <submittedName>
        <fullName evidence="2">Uncharacterized protein</fullName>
    </submittedName>
</protein>